<dbReference type="Proteomes" id="UP000198809">
    <property type="component" value="Unassembled WGS sequence"/>
</dbReference>
<evidence type="ECO:0000313" key="2">
    <source>
        <dbReference type="EMBL" id="SEN81333.1"/>
    </source>
</evidence>
<evidence type="ECO:0000313" key="4">
    <source>
        <dbReference type="Proteomes" id="UP000683429"/>
    </source>
</evidence>
<protein>
    <submittedName>
        <fullName evidence="2">Uncharacterized protein</fullName>
    </submittedName>
</protein>
<dbReference type="RefSeq" id="WP_051500457.1">
    <property type="nucleotide sequence ID" value="NZ_CP076607.1"/>
</dbReference>
<dbReference type="AlphaFoldDB" id="A0A1H8JKN5"/>
<evidence type="ECO:0000313" key="3">
    <source>
        <dbReference type="Proteomes" id="UP000198809"/>
    </source>
</evidence>
<dbReference type="EMBL" id="CP076607">
    <property type="protein sequence ID" value="QWU13397.1"/>
    <property type="molecule type" value="Genomic_DNA"/>
</dbReference>
<dbReference type="EMBL" id="FODH01000003">
    <property type="protein sequence ID" value="SEN81333.1"/>
    <property type="molecule type" value="Genomic_DNA"/>
</dbReference>
<reference evidence="1 4" key="2">
    <citation type="submission" date="2021-06" db="EMBL/GenBank/DDBJ databases">
        <title>Whole genome sequence of Paenibacillus sophorae DSM23020 for comparative genomics.</title>
        <authorList>
            <person name="Kim M.-J."/>
            <person name="Lee G."/>
            <person name="Shin J.-H."/>
        </authorList>
    </citation>
    <scope>NUCLEOTIDE SEQUENCE [LARGE SCALE GENOMIC DNA]</scope>
    <source>
        <strain evidence="1 4">DSM 23020</strain>
    </source>
</reference>
<sequence>MATNFEEVYDAFLSQINDAKFMNTDEDNLLKYRYLLNSIARFPKCMVNLKKRSETSFDEELTDQDILILSNLMVIEYLSPKIISLKNLEQTMSTKDFSMTSQAAHLKQLSDIKKDKQNEVNKLLIDYTYLNSDLSKLR</sequence>
<dbReference type="OrthoDB" id="2607222at2"/>
<proteinExistence type="predicted"/>
<organism evidence="2 3">
    <name type="scientific">Paenibacillus sophorae</name>
    <dbReference type="NCBI Taxonomy" id="1333845"/>
    <lineage>
        <taxon>Bacteria</taxon>
        <taxon>Bacillati</taxon>
        <taxon>Bacillota</taxon>
        <taxon>Bacilli</taxon>
        <taxon>Bacillales</taxon>
        <taxon>Paenibacillaceae</taxon>
        <taxon>Paenibacillus</taxon>
    </lineage>
</organism>
<reference evidence="2 3" key="1">
    <citation type="submission" date="2016-10" db="EMBL/GenBank/DDBJ databases">
        <authorList>
            <person name="de Groot N.N."/>
        </authorList>
    </citation>
    <scope>NUCLEOTIDE SEQUENCE [LARGE SCALE GENOMIC DNA]</scope>
    <source>
        <strain evidence="2 3">CGMCC 1.10238</strain>
    </source>
</reference>
<name>A0A1H8JKN5_9BACL</name>
<accession>A0A1H8JKN5</accession>
<evidence type="ECO:0000313" key="1">
    <source>
        <dbReference type="EMBL" id="QWU13397.1"/>
    </source>
</evidence>
<gene>
    <name evidence="1" type="ORF">KP014_15460</name>
    <name evidence="2" type="ORF">SAMN04487895_10363</name>
</gene>
<keyword evidence="4" id="KW-1185">Reference proteome</keyword>
<dbReference type="Proteomes" id="UP000683429">
    <property type="component" value="Chromosome"/>
</dbReference>
<dbReference type="STRING" id="1333845.SAMN04487895_10363"/>